<feature type="region of interest" description="Disordered" evidence="1">
    <location>
        <begin position="247"/>
        <end position="300"/>
    </location>
</feature>
<dbReference type="RefSeq" id="WP_076406654.1">
    <property type="nucleotide sequence ID" value="NZ_FTMI01000009.1"/>
</dbReference>
<evidence type="ECO:0000256" key="3">
    <source>
        <dbReference type="SAM" id="SignalP"/>
    </source>
</evidence>
<dbReference type="PROSITE" id="PS51318">
    <property type="entry name" value="TAT"/>
    <property type="match status" value="1"/>
</dbReference>
<feature type="signal peptide" evidence="3">
    <location>
        <begin position="1"/>
        <end position="35"/>
    </location>
</feature>
<protein>
    <submittedName>
        <fullName evidence="4">Uncharacterized protein</fullName>
    </submittedName>
</protein>
<proteinExistence type="predicted"/>
<evidence type="ECO:0000313" key="5">
    <source>
        <dbReference type="Proteomes" id="UP000186235"/>
    </source>
</evidence>
<keyword evidence="2" id="KW-1133">Transmembrane helix</keyword>
<evidence type="ECO:0000313" key="4">
    <source>
        <dbReference type="EMBL" id="SIQ84457.1"/>
    </source>
</evidence>
<reference evidence="5" key="1">
    <citation type="submission" date="2017-01" db="EMBL/GenBank/DDBJ databases">
        <authorList>
            <person name="Varghese N."/>
            <person name="Submissions S."/>
        </authorList>
    </citation>
    <scope>NUCLEOTIDE SEQUENCE [LARGE SCALE GENOMIC DNA]</scope>
    <source>
        <strain evidence="5">3bp</strain>
    </source>
</reference>
<gene>
    <name evidence="4" type="ORF">SAMN05518682_3805</name>
</gene>
<dbReference type="Proteomes" id="UP000186235">
    <property type="component" value="Unassembled WGS sequence"/>
</dbReference>
<feature type="transmembrane region" description="Helical" evidence="2">
    <location>
        <begin position="307"/>
        <end position="326"/>
    </location>
</feature>
<evidence type="ECO:0000256" key="1">
    <source>
        <dbReference type="SAM" id="MobiDB-lite"/>
    </source>
</evidence>
<name>A0A1N6W2V2_9MICO</name>
<feature type="compositionally biased region" description="Pro residues" evidence="1">
    <location>
        <begin position="258"/>
        <end position="269"/>
    </location>
</feature>
<keyword evidence="3" id="KW-0732">Signal</keyword>
<keyword evidence="5" id="KW-1185">Reference proteome</keyword>
<feature type="compositionally biased region" description="Low complexity" evidence="1">
    <location>
        <begin position="282"/>
        <end position="291"/>
    </location>
</feature>
<sequence>MTTHRTVAPARRLGLAAATAVVAVALVVPTTGAPAAAAATATSAAPTATVTSAAASASATSDSATTASATTVAARATVARATVARATVAPPTEAGTPVVPGSDADGTPLVAVTPTSTATQALRVDGAGLGEVRVVPGDAGSALLRVRNDGPTAGTLTVSIVDAEALRRTDDDTWTDDAFYDDLTVNGVPASQLEGRRTRIQEVPLARGATVDVPLTYDLPVEATTGNTATVGERRFSFDLLLVIAGDTPDGTGTTPDPADPTPAEPTPPAVAGTTGRGGTGTTATVDRVGGPLTRTGGVLAPDRRPWLLLAGAALVVVAGSAARALRRPAPTRRAGG</sequence>
<keyword evidence="2" id="KW-0812">Transmembrane</keyword>
<feature type="chain" id="PRO_5039208599" evidence="3">
    <location>
        <begin position="36"/>
        <end position="337"/>
    </location>
</feature>
<accession>A0A1N6W2V2</accession>
<organism evidence="4 5">
    <name type="scientific">Cellulosimicrobium aquatile</name>
    <dbReference type="NCBI Taxonomy" id="1612203"/>
    <lineage>
        <taxon>Bacteria</taxon>
        <taxon>Bacillati</taxon>
        <taxon>Actinomycetota</taxon>
        <taxon>Actinomycetes</taxon>
        <taxon>Micrococcales</taxon>
        <taxon>Promicromonosporaceae</taxon>
        <taxon>Cellulosimicrobium</taxon>
    </lineage>
</organism>
<feature type="compositionally biased region" description="Low complexity" evidence="1">
    <location>
        <begin position="247"/>
        <end position="257"/>
    </location>
</feature>
<dbReference type="AlphaFoldDB" id="A0A1N6W2V2"/>
<keyword evidence="2" id="KW-0472">Membrane</keyword>
<dbReference type="InterPro" id="IPR006311">
    <property type="entry name" value="TAT_signal"/>
</dbReference>
<evidence type="ECO:0000256" key="2">
    <source>
        <dbReference type="SAM" id="Phobius"/>
    </source>
</evidence>
<dbReference type="EMBL" id="FTMI01000009">
    <property type="protein sequence ID" value="SIQ84457.1"/>
    <property type="molecule type" value="Genomic_DNA"/>
</dbReference>